<sequence length="144" mass="15346">MQLINNALYAITVLATIAAAVPSPIVARGEKFAVFNGEKSVMPNPPRRPATFWWRWPKGTSTAMALPFAKDSAGVATMLIASASNTGTCSGTCGLFVSGPHCEVMGQDLMDAYNDIRNRGHCAHCGRKQIANGCMIKIDRVTGC</sequence>
<gene>
    <name evidence="2" type="ORF">CNMCM6805_001609</name>
</gene>
<organism evidence="2 3">
    <name type="scientific">Aspergillus fumigatiaffinis</name>
    <dbReference type="NCBI Taxonomy" id="340414"/>
    <lineage>
        <taxon>Eukaryota</taxon>
        <taxon>Fungi</taxon>
        <taxon>Dikarya</taxon>
        <taxon>Ascomycota</taxon>
        <taxon>Pezizomycotina</taxon>
        <taxon>Eurotiomycetes</taxon>
        <taxon>Eurotiomycetidae</taxon>
        <taxon>Eurotiales</taxon>
        <taxon>Aspergillaceae</taxon>
        <taxon>Aspergillus</taxon>
        <taxon>Aspergillus subgen. Fumigati</taxon>
    </lineage>
</organism>
<proteinExistence type="predicted"/>
<comment type="caution">
    <text evidence="2">The sequence shown here is derived from an EMBL/GenBank/DDBJ whole genome shotgun (WGS) entry which is preliminary data.</text>
</comment>
<dbReference type="EMBL" id="JAAAPX010000137">
    <property type="protein sequence ID" value="KAF4229157.1"/>
    <property type="molecule type" value="Genomic_DNA"/>
</dbReference>
<reference evidence="2" key="2">
    <citation type="submission" date="2020-04" db="EMBL/GenBank/DDBJ databases">
        <authorList>
            <person name="Santos R.A.C."/>
            <person name="Steenwyk J.L."/>
            <person name="Rivero-Menendez O."/>
            <person name="Mead M.E."/>
            <person name="Silva L.P."/>
            <person name="Bastos R.W."/>
            <person name="Alastruey-Izquierdo A."/>
            <person name="Goldman G.H."/>
            <person name="Rokas A."/>
        </authorList>
    </citation>
    <scope>NUCLEOTIDE SEQUENCE</scope>
    <source>
        <strain evidence="2">CNM-CM6805</strain>
    </source>
</reference>
<dbReference type="InterPro" id="IPR029167">
    <property type="entry name" value="Mug117"/>
</dbReference>
<evidence type="ECO:0000256" key="1">
    <source>
        <dbReference type="SAM" id="SignalP"/>
    </source>
</evidence>
<dbReference type="Pfam" id="PF15474">
    <property type="entry name" value="MU117"/>
    <property type="match status" value="1"/>
</dbReference>
<dbReference type="AlphaFoldDB" id="A0A8H4GJE4"/>
<keyword evidence="1" id="KW-0732">Signal</keyword>
<dbReference type="Proteomes" id="UP000653565">
    <property type="component" value="Unassembled WGS sequence"/>
</dbReference>
<evidence type="ECO:0000313" key="3">
    <source>
        <dbReference type="Proteomes" id="UP000653565"/>
    </source>
</evidence>
<name>A0A8H4GJE4_9EURO</name>
<reference evidence="2" key="1">
    <citation type="journal article" date="2020" name="bioRxiv">
        <title>Genomic and phenotypic heterogeneity of clinical isolates of the human pathogens Aspergillus fumigatus, Aspergillus lentulus and Aspergillus fumigatiaffinis.</title>
        <authorList>
            <person name="dos Santos R.A.C."/>
            <person name="Steenwyk J.L."/>
            <person name="Rivero-Menendez O."/>
            <person name="Mead M.E."/>
            <person name="Silva L.P."/>
            <person name="Bastos R.W."/>
            <person name="Alastruey-Izquierdo A."/>
            <person name="Goldman G.H."/>
            <person name="Rokas A."/>
        </authorList>
    </citation>
    <scope>NUCLEOTIDE SEQUENCE</scope>
    <source>
        <strain evidence="2">CNM-CM6805</strain>
    </source>
</reference>
<feature type="signal peptide" evidence="1">
    <location>
        <begin position="1"/>
        <end position="22"/>
    </location>
</feature>
<keyword evidence="3" id="KW-1185">Reference proteome</keyword>
<evidence type="ECO:0000313" key="2">
    <source>
        <dbReference type="EMBL" id="KAF4229157.1"/>
    </source>
</evidence>
<protein>
    <submittedName>
        <fullName evidence="2">Uncharacterized protein</fullName>
    </submittedName>
</protein>
<dbReference type="OrthoDB" id="1896086at2759"/>
<accession>A0A8H4GJE4</accession>
<feature type="chain" id="PRO_5044154941" evidence="1">
    <location>
        <begin position="23"/>
        <end position="144"/>
    </location>
</feature>